<dbReference type="PROSITE" id="PS00518">
    <property type="entry name" value="ZF_RING_1"/>
    <property type="match status" value="1"/>
</dbReference>
<keyword evidence="9" id="KW-0963">Cytoplasm</keyword>
<evidence type="ECO:0000313" key="13">
    <source>
        <dbReference type="Proteomes" id="UP000261560"/>
    </source>
</evidence>
<dbReference type="InterPro" id="IPR001841">
    <property type="entry name" value="Znf_RING"/>
</dbReference>
<keyword evidence="7 9" id="KW-0862">Zinc</keyword>
<dbReference type="GO" id="GO:0007219">
    <property type="term" value="P:Notch signaling pathway"/>
    <property type="evidence" value="ECO:0007669"/>
    <property type="project" value="InterPro"/>
</dbReference>
<evidence type="ECO:0000256" key="2">
    <source>
        <dbReference type="ARBA" id="ARBA00004906"/>
    </source>
</evidence>
<dbReference type="GO" id="GO:0005737">
    <property type="term" value="C:cytoplasm"/>
    <property type="evidence" value="ECO:0007669"/>
    <property type="project" value="UniProtKB-SubCell"/>
</dbReference>
<dbReference type="InterPro" id="IPR039396">
    <property type="entry name" value="Deltex_C"/>
</dbReference>
<keyword evidence="5 9" id="KW-0479">Metal-binding</keyword>
<dbReference type="PaxDb" id="30732-ENSOMEP00000019201"/>
<dbReference type="Gene3D" id="3.30.40.10">
    <property type="entry name" value="Zinc/RING finger domain, C3HC4 (zinc finger)"/>
    <property type="match status" value="1"/>
</dbReference>
<comment type="similarity">
    <text evidence="3 9">Belongs to the Deltex family.</text>
</comment>
<evidence type="ECO:0000256" key="9">
    <source>
        <dbReference type="RuleBase" id="RU367105"/>
    </source>
</evidence>
<dbReference type="InterPro" id="IPR039399">
    <property type="entry name" value="Deltex_C_sf"/>
</dbReference>
<dbReference type="PANTHER" id="PTHR12622">
    <property type="entry name" value="DELTEX-RELATED"/>
    <property type="match status" value="1"/>
</dbReference>
<dbReference type="GO" id="GO:0008270">
    <property type="term" value="F:zinc ion binding"/>
    <property type="evidence" value="ECO:0007669"/>
    <property type="project" value="UniProtKB-KW"/>
</dbReference>
<evidence type="ECO:0000256" key="5">
    <source>
        <dbReference type="ARBA" id="ARBA00022723"/>
    </source>
</evidence>
<dbReference type="InterPro" id="IPR017907">
    <property type="entry name" value="Znf_RING_CS"/>
</dbReference>
<dbReference type="EC" id="2.3.2.27" evidence="9"/>
<feature type="region of interest" description="Disordered" evidence="10">
    <location>
        <begin position="1"/>
        <end position="22"/>
    </location>
</feature>
<evidence type="ECO:0000256" key="6">
    <source>
        <dbReference type="ARBA" id="ARBA00022771"/>
    </source>
</evidence>
<evidence type="ECO:0000256" key="3">
    <source>
        <dbReference type="ARBA" id="ARBA00009413"/>
    </source>
</evidence>
<evidence type="ECO:0000313" key="12">
    <source>
        <dbReference type="Ensembl" id="ENSOMEP00000019201.1"/>
    </source>
</evidence>
<dbReference type="SUPFAM" id="SSF57850">
    <property type="entry name" value="RING/U-box"/>
    <property type="match status" value="1"/>
</dbReference>
<proteinExistence type="inferred from homology"/>
<evidence type="ECO:0000256" key="1">
    <source>
        <dbReference type="ARBA" id="ARBA00000900"/>
    </source>
</evidence>
<evidence type="ECO:0000256" key="8">
    <source>
        <dbReference type="PROSITE-ProRule" id="PRU00175"/>
    </source>
</evidence>
<dbReference type="Ensembl" id="ENSOMET00000035573.1">
    <property type="protein sequence ID" value="ENSOMEP00000019201.1"/>
    <property type="gene ID" value="ENSOMEG00000021010.1"/>
</dbReference>
<comment type="subcellular location">
    <subcellularLocation>
        <location evidence="9">Cytoplasm</location>
    </subcellularLocation>
</comment>
<dbReference type="STRING" id="30732.ENSOMEP00000019201"/>
<keyword evidence="13" id="KW-1185">Reference proteome</keyword>
<dbReference type="Proteomes" id="UP000261560">
    <property type="component" value="Unplaced"/>
</dbReference>
<accession>A0A3B3CNP8</accession>
<dbReference type="Pfam" id="PF18102">
    <property type="entry name" value="DTC"/>
    <property type="match status" value="1"/>
</dbReference>
<dbReference type="GeneTree" id="ENSGT00940000154578"/>
<reference evidence="12" key="1">
    <citation type="submission" date="2025-08" db="UniProtKB">
        <authorList>
            <consortium name="Ensembl"/>
        </authorList>
    </citation>
    <scope>IDENTIFICATION</scope>
</reference>
<dbReference type="Gene3D" id="3.30.390.130">
    <property type="match status" value="1"/>
</dbReference>
<dbReference type="PROSITE" id="PS50089">
    <property type="entry name" value="ZF_RING_2"/>
    <property type="match status" value="1"/>
</dbReference>
<name>A0A3B3CNP8_ORYME</name>
<organism evidence="12 13">
    <name type="scientific">Oryzias melastigma</name>
    <name type="common">Marine medaka</name>
    <dbReference type="NCBI Taxonomy" id="30732"/>
    <lineage>
        <taxon>Eukaryota</taxon>
        <taxon>Metazoa</taxon>
        <taxon>Chordata</taxon>
        <taxon>Craniata</taxon>
        <taxon>Vertebrata</taxon>
        <taxon>Euteleostomi</taxon>
        <taxon>Actinopterygii</taxon>
        <taxon>Neopterygii</taxon>
        <taxon>Teleostei</taxon>
        <taxon>Neoteleostei</taxon>
        <taxon>Acanthomorphata</taxon>
        <taxon>Ovalentaria</taxon>
        <taxon>Atherinomorphae</taxon>
        <taxon>Beloniformes</taxon>
        <taxon>Adrianichthyidae</taxon>
        <taxon>Oryziinae</taxon>
        <taxon>Oryzias</taxon>
    </lineage>
</organism>
<dbReference type="SMART" id="SM00184">
    <property type="entry name" value="RING"/>
    <property type="match status" value="1"/>
</dbReference>
<dbReference type="InterPro" id="IPR039398">
    <property type="entry name" value="Deltex_fam"/>
</dbReference>
<dbReference type="UniPathway" id="UPA00143"/>
<dbReference type="OMA" id="KHAFCKE"/>
<comment type="catalytic activity">
    <reaction evidence="1 9">
        <text>S-ubiquitinyl-[E2 ubiquitin-conjugating enzyme]-L-cysteine + [acceptor protein]-L-lysine = [E2 ubiquitin-conjugating enzyme]-L-cysteine + N(6)-ubiquitinyl-[acceptor protein]-L-lysine.</text>
        <dbReference type="EC" id="2.3.2.27"/>
    </reaction>
</comment>
<evidence type="ECO:0000256" key="10">
    <source>
        <dbReference type="SAM" id="MobiDB-lite"/>
    </source>
</evidence>
<dbReference type="GO" id="GO:0061630">
    <property type="term" value="F:ubiquitin protein ligase activity"/>
    <property type="evidence" value="ECO:0007669"/>
    <property type="project" value="UniProtKB-UniRule"/>
</dbReference>
<dbReference type="Pfam" id="PF00097">
    <property type="entry name" value="zf-C3HC4"/>
    <property type="match status" value="1"/>
</dbReference>
<dbReference type="CDD" id="cd09633">
    <property type="entry name" value="Deltex_C"/>
    <property type="match status" value="1"/>
</dbReference>
<evidence type="ECO:0000259" key="11">
    <source>
        <dbReference type="PROSITE" id="PS50089"/>
    </source>
</evidence>
<evidence type="ECO:0000256" key="7">
    <source>
        <dbReference type="ARBA" id="ARBA00022833"/>
    </source>
</evidence>
<feature type="domain" description="RING-type" evidence="11">
    <location>
        <begin position="26"/>
        <end position="65"/>
    </location>
</feature>
<reference evidence="12" key="2">
    <citation type="submission" date="2025-09" db="UniProtKB">
        <authorList>
            <consortium name="Ensembl"/>
        </authorList>
    </citation>
    <scope>IDENTIFICATION</scope>
</reference>
<dbReference type="InterPro" id="IPR013083">
    <property type="entry name" value="Znf_RING/FYVE/PHD"/>
</dbReference>
<sequence length="205" mass="22833">MIRQLQHLQTPRKVRATGGDSTEENCPICFSPFTDKESLSCKHEFCKLCLQEAEKSSGPICPVCRKVFGIIQGNQPDGTMTWMKSSAPVPGFPHCGTIIITYSIPSGRQTEKHPIPGLYYTGTTRTAYLPDNKEGNEVLMLLKKAFDQKLIFTIGASRTTGYEDQVTWSNITQKTSLYGVPGSYGYPDPNYLSRVREELKAKGIE</sequence>
<keyword evidence="6 8" id="KW-0863">Zinc-finger</keyword>
<protein>
    <recommendedName>
        <fullName evidence="9">E3 ubiquitin-protein ligase</fullName>
        <ecNumber evidence="9">2.3.2.27</ecNumber>
    </recommendedName>
</protein>
<dbReference type="GO" id="GO:0016567">
    <property type="term" value="P:protein ubiquitination"/>
    <property type="evidence" value="ECO:0007669"/>
    <property type="project" value="UniProtKB-UniRule"/>
</dbReference>
<comment type="pathway">
    <text evidence="2 9">Protein modification; protein ubiquitination.</text>
</comment>
<dbReference type="InterPro" id="IPR018957">
    <property type="entry name" value="Znf_C3HC4_RING-type"/>
</dbReference>
<keyword evidence="4 9" id="KW-0808">Transferase</keyword>
<dbReference type="AlphaFoldDB" id="A0A3B3CNP8"/>
<evidence type="ECO:0000256" key="4">
    <source>
        <dbReference type="ARBA" id="ARBA00022679"/>
    </source>
</evidence>